<accession>A0A5J9SLG7</accession>
<dbReference type="EMBL" id="RWGY01000680">
    <property type="protein sequence ID" value="TVT99762.1"/>
    <property type="molecule type" value="Genomic_DNA"/>
</dbReference>
<dbReference type="GO" id="GO:0005737">
    <property type="term" value="C:cytoplasm"/>
    <property type="evidence" value="ECO:0007669"/>
    <property type="project" value="TreeGrafter"/>
</dbReference>
<dbReference type="OrthoDB" id="679297at2759"/>
<dbReference type="PANTHER" id="PTHR31901">
    <property type="entry name" value="GH3 DOMAIN-CONTAINING PROTEIN"/>
    <property type="match status" value="1"/>
</dbReference>
<reference evidence="2 3" key="1">
    <citation type="journal article" date="2019" name="Sci. Rep.">
        <title>A high-quality genome of Eragrostis curvula grass provides insights into Poaceae evolution and supports new strategies to enhance forage quality.</title>
        <authorList>
            <person name="Carballo J."/>
            <person name="Santos B.A.C.M."/>
            <person name="Zappacosta D."/>
            <person name="Garbus I."/>
            <person name="Selva J.P."/>
            <person name="Gallo C.A."/>
            <person name="Diaz A."/>
            <person name="Albertini E."/>
            <person name="Caccamo M."/>
            <person name="Echenique V."/>
        </authorList>
    </citation>
    <scope>NUCLEOTIDE SEQUENCE [LARGE SCALE GENOMIC DNA]</scope>
    <source>
        <strain evidence="3">cv. Victoria</strain>
        <tissue evidence="2">Leaf</tissue>
    </source>
</reference>
<organism evidence="2 3">
    <name type="scientific">Eragrostis curvula</name>
    <name type="common">weeping love grass</name>
    <dbReference type="NCBI Taxonomy" id="38414"/>
    <lineage>
        <taxon>Eukaryota</taxon>
        <taxon>Viridiplantae</taxon>
        <taxon>Streptophyta</taxon>
        <taxon>Embryophyta</taxon>
        <taxon>Tracheophyta</taxon>
        <taxon>Spermatophyta</taxon>
        <taxon>Magnoliopsida</taxon>
        <taxon>Liliopsida</taxon>
        <taxon>Poales</taxon>
        <taxon>Poaceae</taxon>
        <taxon>PACMAD clade</taxon>
        <taxon>Chloridoideae</taxon>
        <taxon>Eragrostideae</taxon>
        <taxon>Eragrostidinae</taxon>
        <taxon>Eragrostis</taxon>
    </lineage>
</organism>
<evidence type="ECO:0000256" key="1">
    <source>
        <dbReference type="SAM" id="MobiDB-lite"/>
    </source>
</evidence>
<evidence type="ECO:0000313" key="3">
    <source>
        <dbReference type="Proteomes" id="UP000324897"/>
    </source>
</evidence>
<name>A0A5J9SLG7_9POAL</name>
<feature type="region of interest" description="Disordered" evidence="1">
    <location>
        <begin position="167"/>
        <end position="196"/>
    </location>
</feature>
<comment type="caution">
    <text evidence="2">The sequence shown here is derived from an EMBL/GenBank/DDBJ whole genome shotgun (WGS) entry which is preliminary data.</text>
</comment>
<dbReference type="Gramene" id="TVT99762">
    <property type="protein sequence ID" value="TVT99762"/>
    <property type="gene ID" value="EJB05_54842"/>
</dbReference>
<sequence length="196" mass="21077">MSTVAASSPAKETTAYAEKLGFIEEMTTDVDAVQERVLAEILGCNGDSEYLTKKCGLAGATDRAAFRAKVPIVAYEDLQPYIQRIADGDRSPILTGSAHPVSEFLTSSGTSGGERKLLPTVEDEVDRRQLLFGLVMPVISQYIPELDKGTALVFMFVKSETTTPGGLPARTVLTTTEPSCSDGSKWPVATDQANRR</sequence>
<gene>
    <name evidence="2" type="ORF">EJB05_54842</name>
</gene>
<dbReference type="PANTHER" id="PTHR31901:SF60">
    <property type="match status" value="1"/>
</dbReference>
<dbReference type="Proteomes" id="UP000324897">
    <property type="component" value="Unassembled WGS sequence"/>
</dbReference>
<feature type="compositionally biased region" description="Polar residues" evidence="1">
    <location>
        <begin position="172"/>
        <end position="182"/>
    </location>
</feature>
<dbReference type="InterPro" id="IPR004993">
    <property type="entry name" value="GH3"/>
</dbReference>
<protein>
    <submittedName>
        <fullName evidence="2">Uncharacterized protein</fullName>
    </submittedName>
</protein>
<evidence type="ECO:0000313" key="2">
    <source>
        <dbReference type="EMBL" id="TVT99762.1"/>
    </source>
</evidence>
<dbReference type="AlphaFoldDB" id="A0A5J9SLG7"/>
<dbReference type="Pfam" id="PF03321">
    <property type="entry name" value="GH3"/>
    <property type="match status" value="1"/>
</dbReference>
<dbReference type="GO" id="GO:0016881">
    <property type="term" value="F:acid-amino acid ligase activity"/>
    <property type="evidence" value="ECO:0007669"/>
    <property type="project" value="TreeGrafter"/>
</dbReference>
<keyword evidence="3" id="KW-1185">Reference proteome</keyword>
<feature type="non-terminal residue" evidence="2">
    <location>
        <position position="1"/>
    </location>
</feature>
<proteinExistence type="predicted"/>